<feature type="domain" description="Cell wall-active antibiotics response LiaF-like C-terminal" evidence="2">
    <location>
        <begin position="124"/>
        <end position="177"/>
    </location>
</feature>
<protein>
    <recommendedName>
        <fullName evidence="5">Cell wall-active antibiotics response LiaF-like C-terminal domain-containing protein</fullName>
    </recommendedName>
</protein>
<evidence type="ECO:0000259" key="1">
    <source>
        <dbReference type="Pfam" id="PF08044"/>
    </source>
</evidence>
<dbReference type="EMBL" id="BAABIE010000001">
    <property type="protein sequence ID" value="GAA4738877.1"/>
    <property type="molecule type" value="Genomic_DNA"/>
</dbReference>
<evidence type="ECO:0000313" key="3">
    <source>
        <dbReference type="EMBL" id="GAA4738877.1"/>
    </source>
</evidence>
<keyword evidence="4" id="KW-1185">Reference proteome</keyword>
<dbReference type="InterPro" id="IPR024425">
    <property type="entry name" value="LiaF-like_C"/>
</dbReference>
<feature type="domain" description="DUF1707" evidence="1">
    <location>
        <begin position="23"/>
        <end position="75"/>
    </location>
</feature>
<organism evidence="3 4">
    <name type="scientific">Gordonia alkaliphila</name>
    <dbReference type="NCBI Taxonomy" id="1053547"/>
    <lineage>
        <taxon>Bacteria</taxon>
        <taxon>Bacillati</taxon>
        <taxon>Actinomycetota</taxon>
        <taxon>Actinomycetes</taxon>
        <taxon>Mycobacteriales</taxon>
        <taxon>Gordoniaceae</taxon>
        <taxon>Gordonia</taxon>
    </lineage>
</organism>
<dbReference type="RefSeq" id="WP_345312170.1">
    <property type="nucleotide sequence ID" value="NZ_BAABIE010000001.1"/>
</dbReference>
<sequence length="221" mass="22315">MTQEPHGAKYFPVPLGNDVRGRTRASTADREEANAILAAAMSVGALSPEEFTERAGTALAAVTLAELDALCADLPMDRLGGAVVSGRLDETSVSTSGAAPVTRVSGILSGGSIGGGAVVAGHLTAFSLMGGVEIDLRDVEFTAPVLTIACRAIMGGIRIVVPEDVTVEVHGTGIMGGFSGRGAGAGRPGAPRVIVTGFALMGGVDTERAPRGQNLGPRRPN</sequence>
<dbReference type="Pfam" id="PF09922">
    <property type="entry name" value="LiaF-like_C"/>
    <property type="match status" value="1"/>
</dbReference>
<evidence type="ECO:0000313" key="4">
    <source>
        <dbReference type="Proteomes" id="UP001500822"/>
    </source>
</evidence>
<accession>A0ABP8YT27</accession>
<dbReference type="PANTHER" id="PTHR40763">
    <property type="entry name" value="MEMBRANE PROTEIN-RELATED"/>
    <property type="match status" value="1"/>
</dbReference>
<evidence type="ECO:0008006" key="5">
    <source>
        <dbReference type="Google" id="ProtNLM"/>
    </source>
</evidence>
<dbReference type="Pfam" id="PF08044">
    <property type="entry name" value="DUF1707"/>
    <property type="match status" value="1"/>
</dbReference>
<dbReference type="Proteomes" id="UP001500822">
    <property type="component" value="Unassembled WGS sequence"/>
</dbReference>
<gene>
    <name evidence="3" type="ORF">GCM10023217_03140</name>
</gene>
<dbReference type="InterPro" id="IPR012551">
    <property type="entry name" value="DUF1707_SHOCT-like"/>
</dbReference>
<comment type="caution">
    <text evidence="3">The sequence shown here is derived from an EMBL/GenBank/DDBJ whole genome shotgun (WGS) entry which is preliminary data.</text>
</comment>
<evidence type="ECO:0000259" key="2">
    <source>
        <dbReference type="Pfam" id="PF09922"/>
    </source>
</evidence>
<proteinExistence type="predicted"/>
<dbReference type="PANTHER" id="PTHR40763:SF4">
    <property type="entry name" value="DUF1707 DOMAIN-CONTAINING PROTEIN"/>
    <property type="match status" value="1"/>
</dbReference>
<reference evidence="4" key="1">
    <citation type="journal article" date="2019" name="Int. J. Syst. Evol. Microbiol.">
        <title>The Global Catalogue of Microorganisms (GCM) 10K type strain sequencing project: providing services to taxonomists for standard genome sequencing and annotation.</title>
        <authorList>
            <consortium name="The Broad Institute Genomics Platform"/>
            <consortium name="The Broad Institute Genome Sequencing Center for Infectious Disease"/>
            <person name="Wu L."/>
            <person name="Ma J."/>
        </authorList>
    </citation>
    <scope>NUCLEOTIDE SEQUENCE [LARGE SCALE GENOMIC DNA]</scope>
    <source>
        <strain evidence="4">JCM 18077</strain>
    </source>
</reference>
<name>A0ABP8YT27_9ACTN</name>